<dbReference type="AlphaFoldDB" id="A0A0A1TX41"/>
<dbReference type="PANTHER" id="PTHR12864">
    <property type="entry name" value="RAN BINDING PROTEIN 9-RELATED"/>
    <property type="match status" value="1"/>
</dbReference>
<keyword evidence="3" id="KW-1185">Reference proteome</keyword>
<dbReference type="KEGG" id="eiv:EIN_282460"/>
<gene>
    <name evidence="2" type="ORF">EIN_282460</name>
</gene>
<dbReference type="VEuPathDB" id="AmoebaDB:EIN_282460"/>
<dbReference type="InterPro" id="IPR043136">
    <property type="entry name" value="B30.2/SPRY_sf"/>
</dbReference>
<evidence type="ECO:0000313" key="3">
    <source>
        <dbReference type="Proteomes" id="UP000014680"/>
    </source>
</evidence>
<dbReference type="RefSeq" id="XP_004185211.1">
    <property type="nucleotide sequence ID" value="XM_004185163.1"/>
</dbReference>
<dbReference type="InterPro" id="IPR050618">
    <property type="entry name" value="Ubq-SigPath_Reg"/>
</dbReference>
<reference evidence="2 3" key="1">
    <citation type="submission" date="2012-10" db="EMBL/GenBank/DDBJ databases">
        <authorList>
            <person name="Zafar N."/>
            <person name="Inman J."/>
            <person name="Hall N."/>
            <person name="Lorenzi H."/>
            <person name="Caler E."/>
        </authorList>
    </citation>
    <scope>NUCLEOTIDE SEQUENCE [LARGE SCALE GENOMIC DNA]</scope>
    <source>
        <strain evidence="2 3">IP1</strain>
    </source>
</reference>
<accession>A0A0A1TX41</accession>
<dbReference type="SUPFAM" id="SSF49899">
    <property type="entry name" value="Concanavalin A-like lectins/glucanases"/>
    <property type="match status" value="1"/>
</dbReference>
<sequence length="230" mass="26540">MFHTNTCDIENHTTVTYTRLLKKLQKTFKNLQFYVEPEMSFVQQKSTFTKKTNGKEAIHSTGFWRSKEHVFVKHTKTSVVFERTPIYYFEVALQEIVAKDVGRSMVVSMGVSETNLNLPICRNHVGWKEGAVGMHSDDGKMYNMKGTGEDITERFKNGDVMGCGYLADKKIIFFTKNGHFLLAVSYDRRRYRPSIVCDGMGEIDVGWGLKKFEFDFDDIPEQNIESNIQK</sequence>
<dbReference type="InterPro" id="IPR003877">
    <property type="entry name" value="SPRY_dom"/>
</dbReference>
<evidence type="ECO:0000259" key="1">
    <source>
        <dbReference type="PROSITE" id="PS50188"/>
    </source>
</evidence>
<dbReference type="CDD" id="cd12885">
    <property type="entry name" value="SPRY_RanBP_like"/>
    <property type="match status" value="1"/>
</dbReference>
<dbReference type="Gene3D" id="2.60.120.920">
    <property type="match status" value="1"/>
</dbReference>
<dbReference type="InterPro" id="IPR044736">
    <property type="entry name" value="Gid1/RanBPM/SPLA_SPRY"/>
</dbReference>
<organism evidence="2 3">
    <name type="scientific">Entamoeba invadens IP1</name>
    <dbReference type="NCBI Taxonomy" id="370355"/>
    <lineage>
        <taxon>Eukaryota</taxon>
        <taxon>Amoebozoa</taxon>
        <taxon>Evosea</taxon>
        <taxon>Archamoebae</taxon>
        <taxon>Mastigamoebida</taxon>
        <taxon>Entamoebidae</taxon>
        <taxon>Entamoeba</taxon>
    </lineage>
</organism>
<dbReference type="EMBL" id="KB207030">
    <property type="protein sequence ID" value="ELP85865.1"/>
    <property type="molecule type" value="Genomic_DNA"/>
</dbReference>
<feature type="domain" description="B30.2/SPRY" evidence="1">
    <location>
        <begin position="8"/>
        <end position="212"/>
    </location>
</feature>
<dbReference type="GeneID" id="14884750"/>
<dbReference type="InterPro" id="IPR013320">
    <property type="entry name" value="ConA-like_dom_sf"/>
</dbReference>
<dbReference type="OrthoDB" id="26794at2759"/>
<evidence type="ECO:0000313" key="2">
    <source>
        <dbReference type="EMBL" id="ELP85865.1"/>
    </source>
</evidence>
<proteinExistence type="predicted"/>
<dbReference type="PROSITE" id="PS50188">
    <property type="entry name" value="B302_SPRY"/>
    <property type="match status" value="1"/>
</dbReference>
<protein>
    <recommendedName>
        <fullName evidence="1">B30.2/SPRY domain-containing protein</fullName>
    </recommendedName>
</protein>
<dbReference type="InterPro" id="IPR001870">
    <property type="entry name" value="B30.2/SPRY"/>
</dbReference>
<dbReference type="Proteomes" id="UP000014680">
    <property type="component" value="Unassembled WGS sequence"/>
</dbReference>
<dbReference type="Pfam" id="PF00622">
    <property type="entry name" value="SPRY"/>
    <property type="match status" value="1"/>
</dbReference>
<name>A0A0A1TX41_ENTIV</name>